<protein>
    <submittedName>
        <fullName evidence="2 3">Uncharacterized protein</fullName>
    </submittedName>
</protein>
<keyword evidence="4" id="KW-1185">Reference proteome</keyword>
<reference evidence="4" key="1">
    <citation type="submission" date="2010-05" db="EMBL/GenBank/DDBJ databases">
        <title>The genome sequence of Magnaporthe poae strain ATCC 64411.</title>
        <authorList>
            <person name="Ma L.-J."/>
            <person name="Dead R."/>
            <person name="Young S."/>
            <person name="Zeng Q."/>
            <person name="Koehrsen M."/>
            <person name="Alvarado L."/>
            <person name="Berlin A."/>
            <person name="Chapman S.B."/>
            <person name="Chen Z."/>
            <person name="Freedman E."/>
            <person name="Gellesch M."/>
            <person name="Goldberg J."/>
            <person name="Griggs A."/>
            <person name="Gujja S."/>
            <person name="Heilman E.R."/>
            <person name="Heiman D."/>
            <person name="Hepburn T."/>
            <person name="Howarth C."/>
            <person name="Jen D."/>
            <person name="Larson L."/>
            <person name="Mehta T."/>
            <person name="Neiman D."/>
            <person name="Pearson M."/>
            <person name="Roberts A."/>
            <person name="Saif S."/>
            <person name="Shea T."/>
            <person name="Shenoy N."/>
            <person name="Sisk P."/>
            <person name="Stolte C."/>
            <person name="Sykes S."/>
            <person name="Walk T."/>
            <person name="White J."/>
            <person name="Yandava C."/>
            <person name="Haas B."/>
            <person name="Nusbaum C."/>
            <person name="Birren B."/>
        </authorList>
    </citation>
    <scope>NUCLEOTIDE SEQUENCE [LARGE SCALE GENOMIC DNA]</scope>
    <source>
        <strain evidence="4">ATCC 64411 / 73-15</strain>
    </source>
</reference>
<evidence type="ECO:0000313" key="4">
    <source>
        <dbReference type="Proteomes" id="UP000011715"/>
    </source>
</evidence>
<dbReference type="VEuPathDB" id="FungiDB:MAPG_11307"/>
<accession>A0A0C4EEX5</accession>
<sequence>MRFEPLKHSQFQGLAKSIMGGTFELLAAQASRVTVGGADGAWGGDRPRLYQMPMPSSTPPPAEAGHVPVETHGGPACSWGRRYHPGRMRG</sequence>
<gene>
    <name evidence="2" type="ORF">MAPG_11307</name>
</gene>
<dbReference type="AlphaFoldDB" id="A0A0C4EEX5"/>
<reference evidence="3" key="4">
    <citation type="journal article" date="2015" name="G3 (Bethesda)">
        <title>Genome sequences of three phytopathogenic species of the Magnaporthaceae family of fungi.</title>
        <authorList>
            <person name="Okagaki L.H."/>
            <person name="Nunes C.C."/>
            <person name="Sailsbery J."/>
            <person name="Clay B."/>
            <person name="Brown D."/>
            <person name="John T."/>
            <person name="Oh Y."/>
            <person name="Young N."/>
            <person name="Fitzgerald M."/>
            <person name="Haas B.J."/>
            <person name="Zeng Q."/>
            <person name="Young S."/>
            <person name="Adiconis X."/>
            <person name="Fan L."/>
            <person name="Levin J.Z."/>
            <person name="Mitchell T.K."/>
            <person name="Okubara P.A."/>
            <person name="Farman M.L."/>
            <person name="Kohn L.M."/>
            <person name="Birren B."/>
            <person name="Ma L.-J."/>
            <person name="Dean R.A."/>
        </authorList>
    </citation>
    <scope>NUCLEOTIDE SEQUENCE</scope>
    <source>
        <strain evidence="3">ATCC 64411 / 73-15</strain>
    </source>
</reference>
<evidence type="ECO:0000313" key="2">
    <source>
        <dbReference type="EMBL" id="KLU92361.1"/>
    </source>
</evidence>
<dbReference type="EMBL" id="ADBL01002784">
    <property type="status" value="NOT_ANNOTATED_CDS"/>
    <property type="molecule type" value="Genomic_DNA"/>
</dbReference>
<dbReference type="EMBL" id="GL876980">
    <property type="protein sequence ID" value="KLU92361.1"/>
    <property type="molecule type" value="Genomic_DNA"/>
</dbReference>
<name>A0A0C4EEX5_MAGP6</name>
<evidence type="ECO:0000313" key="3">
    <source>
        <dbReference type="EnsemblFungi" id="MAPG_11307T0"/>
    </source>
</evidence>
<evidence type="ECO:0000256" key="1">
    <source>
        <dbReference type="SAM" id="MobiDB-lite"/>
    </source>
</evidence>
<reference evidence="2" key="2">
    <citation type="submission" date="2010-05" db="EMBL/GenBank/DDBJ databases">
        <title>The Genome Sequence of Magnaporthe poae strain ATCC 64411.</title>
        <authorList>
            <consortium name="The Broad Institute Genome Sequencing Platform"/>
            <consortium name="Broad Institute Genome Sequencing Center for Infectious Disease"/>
            <person name="Ma L.-J."/>
            <person name="Dead R."/>
            <person name="Young S."/>
            <person name="Zeng Q."/>
            <person name="Koehrsen M."/>
            <person name="Alvarado L."/>
            <person name="Berlin A."/>
            <person name="Chapman S.B."/>
            <person name="Chen Z."/>
            <person name="Freedman E."/>
            <person name="Gellesch M."/>
            <person name="Goldberg J."/>
            <person name="Griggs A."/>
            <person name="Gujja S."/>
            <person name="Heilman E.R."/>
            <person name="Heiman D."/>
            <person name="Hepburn T."/>
            <person name="Howarth C."/>
            <person name="Jen D."/>
            <person name="Larson L."/>
            <person name="Mehta T."/>
            <person name="Neiman D."/>
            <person name="Pearson M."/>
            <person name="Roberts A."/>
            <person name="Saif S."/>
            <person name="Shea T."/>
            <person name="Shenoy N."/>
            <person name="Sisk P."/>
            <person name="Stolte C."/>
            <person name="Sykes S."/>
            <person name="Walk T."/>
            <person name="White J."/>
            <person name="Yandava C."/>
            <person name="Haas B."/>
            <person name="Nusbaum C."/>
            <person name="Birren B."/>
        </authorList>
    </citation>
    <scope>NUCLEOTIDE SEQUENCE</scope>
    <source>
        <strain evidence="2">ATCC 64411</strain>
    </source>
</reference>
<reference evidence="3" key="5">
    <citation type="submission" date="2015-06" db="UniProtKB">
        <authorList>
            <consortium name="EnsemblFungi"/>
        </authorList>
    </citation>
    <scope>IDENTIFICATION</scope>
    <source>
        <strain evidence="3">ATCC 64411</strain>
    </source>
</reference>
<dbReference type="Proteomes" id="UP000011715">
    <property type="component" value="Unassembled WGS sequence"/>
</dbReference>
<feature type="compositionally biased region" description="Basic residues" evidence="1">
    <location>
        <begin position="81"/>
        <end position="90"/>
    </location>
</feature>
<feature type="region of interest" description="Disordered" evidence="1">
    <location>
        <begin position="53"/>
        <end position="90"/>
    </location>
</feature>
<reference evidence="2" key="3">
    <citation type="submission" date="2011-03" db="EMBL/GenBank/DDBJ databases">
        <title>Annotation of Magnaporthe poae ATCC 64411.</title>
        <authorList>
            <person name="Ma L.-J."/>
            <person name="Dead R."/>
            <person name="Young S.K."/>
            <person name="Zeng Q."/>
            <person name="Gargeya S."/>
            <person name="Fitzgerald M."/>
            <person name="Haas B."/>
            <person name="Abouelleil A."/>
            <person name="Alvarado L."/>
            <person name="Arachchi H.M."/>
            <person name="Berlin A."/>
            <person name="Brown A."/>
            <person name="Chapman S.B."/>
            <person name="Chen Z."/>
            <person name="Dunbar C."/>
            <person name="Freedman E."/>
            <person name="Gearin G."/>
            <person name="Gellesch M."/>
            <person name="Goldberg J."/>
            <person name="Griggs A."/>
            <person name="Gujja S."/>
            <person name="Heiman D."/>
            <person name="Howarth C."/>
            <person name="Larson L."/>
            <person name="Lui A."/>
            <person name="MacDonald P.J.P."/>
            <person name="Mehta T."/>
            <person name="Montmayeur A."/>
            <person name="Murphy C."/>
            <person name="Neiman D."/>
            <person name="Pearson M."/>
            <person name="Priest M."/>
            <person name="Roberts A."/>
            <person name="Saif S."/>
            <person name="Shea T."/>
            <person name="Shenoy N."/>
            <person name="Sisk P."/>
            <person name="Stolte C."/>
            <person name="Sykes S."/>
            <person name="Yandava C."/>
            <person name="Wortman J."/>
            <person name="Nusbaum C."/>
            <person name="Birren B."/>
        </authorList>
    </citation>
    <scope>NUCLEOTIDE SEQUENCE</scope>
    <source>
        <strain evidence="2">ATCC 64411</strain>
    </source>
</reference>
<organism evidence="3 4">
    <name type="scientific">Magnaporthiopsis poae (strain ATCC 64411 / 73-15)</name>
    <name type="common">Kentucky bluegrass fungus</name>
    <name type="synonym">Magnaporthe poae</name>
    <dbReference type="NCBI Taxonomy" id="644358"/>
    <lineage>
        <taxon>Eukaryota</taxon>
        <taxon>Fungi</taxon>
        <taxon>Dikarya</taxon>
        <taxon>Ascomycota</taxon>
        <taxon>Pezizomycotina</taxon>
        <taxon>Sordariomycetes</taxon>
        <taxon>Sordariomycetidae</taxon>
        <taxon>Magnaporthales</taxon>
        <taxon>Magnaporthaceae</taxon>
        <taxon>Magnaporthiopsis</taxon>
    </lineage>
</organism>
<proteinExistence type="predicted"/>
<dbReference type="EnsemblFungi" id="MAPG_11307T0">
    <property type="protein sequence ID" value="MAPG_11307T0"/>
    <property type="gene ID" value="MAPG_11307"/>
</dbReference>